<dbReference type="OrthoDB" id="9808002at2"/>
<dbReference type="HOGENOM" id="CLU_003433_0_0_6"/>
<protein>
    <recommendedName>
        <fullName evidence="5">Rhodanese domain-containing protein</fullName>
    </recommendedName>
</protein>
<gene>
    <name evidence="6" type="ORF">OM33_09520</name>
</gene>
<dbReference type="EMBL" id="CP009888">
    <property type="protein sequence ID" value="AIY65363.1"/>
    <property type="molecule type" value="Genomic_DNA"/>
</dbReference>
<organism evidence="6 7">
    <name type="scientific">Pseudoalteromonas piratica</name>
    <dbReference type="NCBI Taxonomy" id="1348114"/>
    <lineage>
        <taxon>Bacteria</taxon>
        <taxon>Pseudomonadati</taxon>
        <taxon>Pseudomonadota</taxon>
        <taxon>Gammaproteobacteria</taxon>
        <taxon>Alteromonadales</taxon>
        <taxon>Pseudoalteromonadaceae</taxon>
        <taxon>Pseudoalteromonas</taxon>
    </lineage>
</organism>
<dbReference type="SUPFAM" id="SSF52821">
    <property type="entry name" value="Rhodanese/Cell cycle control phosphatase"/>
    <property type="match status" value="1"/>
</dbReference>
<evidence type="ECO:0000256" key="2">
    <source>
        <dbReference type="ARBA" id="ARBA00006490"/>
    </source>
</evidence>
<dbReference type="InterPro" id="IPR015422">
    <property type="entry name" value="PyrdxlP-dep_Trfase_small"/>
</dbReference>
<dbReference type="Gene3D" id="3.90.1150.10">
    <property type="entry name" value="Aspartate Aminotransferase, domain 1"/>
    <property type="match status" value="1"/>
</dbReference>
<dbReference type="InterPro" id="IPR015421">
    <property type="entry name" value="PyrdxlP-dep_Trfase_major"/>
</dbReference>
<dbReference type="CDD" id="cd00158">
    <property type="entry name" value="RHOD"/>
    <property type="match status" value="1"/>
</dbReference>
<dbReference type="STRING" id="1348114.OM33_09520"/>
<dbReference type="Proteomes" id="UP000030341">
    <property type="component" value="Chromosome 1"/>
</dbReference>
<comment type="catalytic activity">
    <reaction evidence="4">
        <text>(sulfur carrier)-H + L-cysteine = (sulfur carrier)-SH + L-alanine</text>
        <dbReference type="Rhea" id="RHEA:43892"/>
        <dbReference type="Rhea" id="RHEA-COMP:14737"/>
        <dbReference type="Rhea" id="RHEA-COMP:14739"/>
        <dbReference type="ChEBI" id="CHEBI:29917"/>
        <dbReference type="ChEBI" id="CHEBI:35235"/>
        <dbReference type="ChEBI" id="CHEBI:57972"/>
        <dbReference type="ChEBI" id="CHEBI:64428"/>
        <dbReference type="EC" id="2.8.1.7"/>
    </reaction>
</comment>
<dbReference type="InterPro" id="IPR001763">
    <property type="entry name" value="Rhodanese-like_dom"/>
</dbReference>
<evidence type="ECO:0000256" key="3">
    <source>
        <dbReference type="ARBA" id="ARBA00022898"/>
    </source>
</evidence>
<evidence type="ECO:0000313" key="6">
    <source>
        <dbReference type="EMBL" id="AIY65363.1"/>
    </source>
</evidence>
<dbReference type="PANTHER" id="PTHR11601:SF34">
    <property type="entry name" value="CYSTEINE DESULFURASE"/>
    <property type="match status" value="1"/>
</dbReference>
<keyword evidence="7" id="KW-1185">Reference proteome</keyword>
<evidence type="ECO:0000259" key="5">
    <source>
        <dbReference type="PROSITE" id="PS50206"/>
    </source>
</evidence>
<comment type="similarity">
    <text evidence="2">Belongs to the class-V pyridoxal-phosphate-dependent aminotransferase family. NifS/IscS subfamily.</text>
</comment>
<dbReference type="InterPro" id="IPR000192">
    <property type="entry name" value="Aminotrans_V_dom"/>
</dbReference>
<feature type="domain" description="Rhodanese" evidence="5">
    <location>
        <begin position="532"/>
        <end position="615"/>
    </location>
</feature>
<dbReference type="InterPro" id="IPR015424">
    <property type="entry name" value="PyrdxlP-dep_Trfase"/>
</dbReference>
<dbReference type="InterPro" id="IPR036873">
    <property type="entry name" value="Rhodanese-like_dom_sf"/>
</dbReference>
<proteinExistence type="inferred from homology"/>
<name>A0A0A7EFP1_9GAMM</name>
<evidence type="ECO:0000256" key="1">
    <source>
        <dbReference type="ARBA" id="ARBA00001933"/>
    </source>
</evidence>
<dbReference type="eggNOG" id="COG1104">
    <property type="taxonomic scope" value="Bacteria"/>
</dbReference>
<sequence>MSQSLIYLDANATTPVYSEIAKEVMHCMEVEFGNPSSSHITGLKAKRLMEDTRQLGKQLIGAEKGRLLFTSGATEGIQTSVVSALIAARTHTIEKPVLLYGATEHKAVPNTLKHWNELLEINAEILAIPVDSKGILDHDFIAKHIKNALLICTMMVNNETGAAQDITALDKVIRDHNPNVFWMVDCVQGLGKQALNLDKTSINYAPFSGHKLYAPKGIGFLYLSENAPLTPFIAGGGQESGARSGTENLPGIAGLKKLFELMLESTDSVFKSVNELNGYREQLASALSYTFDEIVFNNDFSVSVPTTINFSVANIAGSEVMNLFDAAGIRVSAGSACSSGAASSFVLDAMNLPAWQSGNAIRLSFGPMATTQEINDACQRIRALKDKLANACMVFGQTKDIPCAVGVNQFVLNNEIMYLVVNNSLDALLINAKASELNKIQRLFKNQGLTVTGLINVDSDITAAFSDATTFDLNSDQLLTEFNLEINQNTLYKLNNQQRFAMPLVTSNNAKINELDSQSLKVALSSQSIDGIVDIREKYEHQEGELSDYLKVPSDLVSNIPSHRLLNEVFEGRLTKEQNYILVCRSGRRSKACCELLNEFGYSNVSNLAGGVAFI</sequence>
<dbReference type="Gene3D" id="3.40.640.10">
    <property type="entry name" value="Type I PLP-dependent aspartate aminotransferase-like (Major domain)"/>
    <property type="match status" value="1"/>
</dbReference>
<reference evidence="6 7" key="1">
    <citation type="submission" date="2014-11" db="EMBL/GenBank/DDBJ databases">
        <title>Complete Genome Sequence of Pseudoalteromonas sp. Strain OCN003 Isolated from Kaneohe Bay, Oahu, Hawaii.</title>
        <authorList>
            <person name="Beurmann S."/>
            <person name="Videau P."/>
            <person name="Ushijima B."/>
            <person name="Smith A.M."/>
            <person name="Aeby G.S."/>
            <person name="Callahan S.M."/>
            <person name="Belcaid M."/>
        </authorList>
    </citation>
    <scope>NUCLEOTIDE SEQUENCE [LARGE SCALE GENOMIC DNA]</scope>
    <source>
        <strain evidence="6 7">OCN003</strain>
    </source>
</reference>
<dbReference type="Pfam" id="PF00581">
    <property type="entry name" value="Rhodanese"/>
    <property type="match status" value="1"/>
</dbReference>
<dbReference type="SUPFAM" id="SSF53383">
    <property type="entry name" value="PLP-dependent transferases"/>
    <property type="match status" value="1"/>
</dbReference>
<dbReference type="Gene3D" id="3.40.250.10">
    <property type="entry name" value="Rhodanese-like domain"/>
    <property type="match status" value="1"/>
</dbReference>
<accession>A0A0A7EFP1</accession>
<dbReference type="KEGG" id="pseo:OM33_09520"/>
<keyword evidence="3" id="KW-0663">Pyridoxal phosphate</keyword>
<dbReference type="AlphaFoldDB" id="A0A0A7EFP1"/>
<dbReference type="Gene3D" id="1.10.260.50">
    <property type="match status" value="1"/>
</dbReference>
<dbReference type="PANTHER" id="PTHR11601">
    <property type="entry name" value="CYSTEINE DESULFURYLASE FAMILY MEMBER"/>
    <property type="match status" value="1"/>
</dbReference>
<dbReference type="GO" id="GO:0031071">
    <property type="term" value="F:cysteine desulfurase activity"/>
    <property type="evidence" value="ECO:0007669"/>
    <property type="project" value="UniProtKB-EC"/>
</dbReference>
<comment type="cofactor">
    <cofactor evidence="1">
        <name>pyridoxal 5'-phosphate</name>
        <dbReference type="ChEBI" id="CHEBI:597326"/>
    </cofactor>
</comment>
<dbReference type="RefSeq" id="WP_038641177.1">
    <property type="nucleotide sequence ID" value="NZ_CP009888.1"/>
</dbReference>
<evidence type="ECO:0000313" key="7">
    <source>
        <dbReference type="Proteomes" id="UP000030341"/>
    </source>
</evidence>
<evidence type="ECO:0000256" key="4">
    <source>
        <dbReference type="ARBA" id="ARBA00050776"/>
    </source>
</evidence>
<dbReference type="PROSITE" id="PS50206">
    <property type="entry name" value="RHODANESE_3"/>
    <property type="match status" value="1"/>
</dbReference>
<dbReference type="Pfam" id="PF00266">
    <property type="entry name" value="Aminotran_5"/>
    <property type="match status" value="1"/>
</dbReference>